<evidence type="ECO:0000256" key="1">
    <source>
        <dbReference type="ARBA" id="ARBA00022741"/>
    </source>
</evidence>
<dbReference type="AlphaFoldDB" id="A0A238LI14"/>
<evidence type="ECO:0000313" key="4">
    <source>
        <dbReference type="EMBL" id="SMY09291.1"/>
    </source>
</evidence>
<keyword evidence="2" id="KW-0067">ATP-binding</keyword>
<accession>A0A238LI14</accession>
<name>A0A238LI14_9RHOB</name>
<dbReference type="PANTHER" id="PTHR32309">
    <property type="entry name" value="TYROSINE-PROTEIN KINASE"/>
    <property type="match status" value="1"/>
</dbReference>
<dbReference type="GO" id="GO:0005886">
    <property type="term" value="C:plasma membrane"/>
    <property type="evidence" value="ECO:0007669"/>
    <property type="project" value="TreeGrafter"/>
</dbReference>
<keyword evidence="4" id="KW-0418">Kinase</keyword>
<reference evidence="4 5" key="1">
    <citation type="submission" date="2017-05" db="EMBL/GenBank/DDBJ databases">
        <authorList>
            <person name="Song R."/>
            <person name="Chenine A.L."/>
            <person name="Ruprecht R.M."/>
        </authorList>
    </citation>
    <scope>NUCLEOTIDE SEQUENCE [LARGE SCALE GENOMIC DNA]</scope>
    <source>
        <strain evidence="4 5">CECT 8899</strain>
    </source>
</reference>
<dbReference type="PANTHER" id="PTHR32309:SF13">
    <property type="entry name" value="FERRIC ENTEROBACTIN TRANSPORT PROTEIN FEPE"/>
    <property type="match status" value="1"/>
</dbReference>
<dbReference type="GO" id="GO:0004715">
    <property type="term" value="F:non-membrane spanning protein tyrosine kinase activity"/>
    <property type="evidence" value="ECO:0007669"/>
    <property type="project" value="UniProtKB-EC"/>
</dbReference>
<protein>
    <submittedName>
        <fullName evidence="4">Tyrosine-protein kinase YwqD</fullName>
        <ecNumber evidence="4">2.7.10.2</ecNumber>
    </submittedName>
</protein>
<dbReference type="InterPro" id="IPR005702">
    <property type="entry name" value="Wzc-like_C"/>
</dbReference>
<keyword evidence="1" id="KW-0547">Nucleotide-binding</keyword>
<dbReference type="OrthoDB" id="9775724at2"/>
<organism evidence="4 5">
    <name type="scientific">Flavimaricola marinus</name>
    <dbReference type="NCBI Taxonomy" id="1819565"/>
    <lineage>
        <taxon>Bacteria</taxon>
        <taxon>Pseudomonadati</taxon>
        <taxon>Pseudomonadota</taxon>
        <taxon>Alphaproteobacteria</taxon>
        <taxon>Rhodobacterales</taxon>
        <taxon>Paracoccaceae</taxon>
        <taxon>Flavimaricola</taxon>
    </lineage>
</organism>
<dbReference type="InterPro" id="IPR050445">
    <property type="entry name" value="Bact_polysacc_biosynth/exp"/>
</dbReference>
<dbReference type="SUPFAM" id="SSF52540">
    <property type="entry name" value="P-loop containing nucleoside triphosphate hydrolases"/>
    <property type="match status" value="1"/>
</dbReference>
<evidence type="ECO:0000256" key="2">
    <source>
        <dbReference type="ARBA" id="ARBA00022840"/>
    </source>
</evidence>
<dbReference type="Gene3D" id="3.40.50.300">
    <property type="entry name" value="P-loop containing nucleotide triphosphate hydrolases"/>
    <property type="match status" value="1"/>
</dbReference>
<dbReference type="EC" id="2.7.10.2" evidence="4"/>
<dbReference type="EMBL" id="FXZK01000008">
    <property type="protein sequence ID" value="SMY09291.1"/>
    <property type="molecule type" value="Genomic_DNA"/>
</dbReference>
<proteinExistence type="predicted"/>
<dbReference type="Proteomes" id="UP000201613">
    <property type="component" value="Unassembled WGS sequence"/>
</dbReference>
<dbReference type="InterPro" id="IPR027417">
    <property type="entry name" value="P-loop_NTPase"/>
</dbReference>
<gene>
    <name evidence="4" type="primary">ywqD_2</name>
    <name evidence="4" type="ORF">LOM8899_03456</name>
</gene>
<keyword evidence="5" id="KW-1185">Reference proteome</keyword>
<dbReference type="CDD" id="cd05387">
    <property type="entry name" value="BY-kinase"/>
    <property type="match status" value="1"/>
</dbReference>
<sequence length="312" mass="33983">MEKIQHAIAKAREIREAQLQGKAGAVPTTPAPGGPAGSERVATAPAANTVPTPAATAAPTTAAWAAGTAEATPDLEQRWLALPEIQISDRRLRRSRILTSMGGKDSAEFDMIRTRIVQAQRANGWRTIAITSANPSSGKSTLVLNLAFSFARHPEHRTLIAEVDLRRPSLAKTLGVRQGYNFASVLGGSSAFEDNSFRIGKNLIFSTNEKPSRNSSELLQSEQATSALQTIAERYAPTVTLFDMPPMLVGDDAISFLPKVDAAILVVEAEHTTRKQIDLCEREIADQTNVMGIVLNKCRYIDRDQNYGYDYY</sequence>
<evidence type="ECO:0000313" key="5">
    <source>
        <dbReference type="Proteomes" id="UP000201613"/>
    </source>
</evidence>
<dbReference type="RefSeq" id="WP_093993480.1">
    <property type="nucleotide sequence ID" value="NZ_FXZK01000008.1"/>
</dbReference>
<feature type="region of interest" description="Disordered" evidence="3">
    <location>
        <begin position="19"/>
        <end position="41"/>
    </location>
</feature>
<keyword evidence="4" id="KW-0808">Transferase</keyword>
<evidence type="ECO:0000256" key="3">
    <source>
        <dbReference type="SAM" id="MobiDB-lite"/>
    </source>
</evidence>